<dbReference type="Proteomes" id="UP000077143">
    <property type="component" value="Chromosome"/>
</dbReference>
<dbReference type="KEGG" id="madi:A7U43_21960"/>
<name>A0A172URC2_9MYCO</name>
<gene>
    <name evidence="1" type="ORF">A7U43_21960</name>
</gene>
<dbReference type="EMBL" id="CP015596">
    <property type="protein sequence ID" value="ANE81595.1"/>
    <property type="molecule type" value="Genomic_DNA"/>
</dbReference>
<keyword evidence="2" id="KW-1185">Reference proteome</keyword>
<dbReference type="AlphaFoldDB" id="A0A172URC2"/>
<organism evidence="1 2">
    <name type="scientific">Mycobacterium adipatum</name>
    <dbReference type="NCBI Taxonomy" id="1682113"/>
    <lineage>
        <taxon>Bacteria</taxon>
        <taxon>Bacillati</taxon>
        <taxon>Actinomycetota</taxon>
        <taxon>Actinomycetes</taxon>
        <taxon>Mycobacteriales</taxon>
        <taxon>Mycobacteriaceae</taxon>
        <taxon>Mycobacterium</taxon>
    </lineage>
</organism>
<reference evidence="1 2" key="1">
    <citation type="submission" date="2016-05" db="EMBL/GenBank/DDBJ databases">
        <title>Complete genome sequence of a phthalic acid esters degrading Mycobacterium sp. YC-RL4.</title>
        <authorList>
            <person name="Ren L."/>
            <person name="Fan S."/>
            <person name="Ruth N."/>
            <person name="Jia Y."/>
            <person name="Wang J."/>
            <person name="Qiao C."/>
        </authorList>
    </citation>
    <scope>NUCLEOTIDE SEQUENCE [LARGE SCALE GENOMIC DNA]</scope>
    <source>
        <strain evidence="1 2">YC-RL4</strain>
    </source>
</reference>
<accession>A0A172URC2</accession>
<protein>
    <recommendedName>
        <fullName evidence="3">Tetracyclin repressor-like C-terminal domain-containing protein</fullName>
    </recommendedName>
</protein>
<dbReference type="RefSeq" id="WP_067999371.1">
    <property type="nucleotide sequence ID" value="NZ_CP015596.1"/>
</dbReference>
<evidence type="ECO:0000313" key="2">
    <source>
        <dbReference type="Proteomes" id="UP000077143"/>
    </source>
</evidence>
<sequence length="94" mass="10046">MALNFSSFDIPAYLNHTAMDEIERSLLPLGSAIPGRARPDLDADQLQDLVFVTMGVTSSACLRIALQRPTGSDRDAMVALTARMLAAALTPDPS</sequence>
<proteinExistence type="predicted"/>
<dbReference type="OrthoDB" id="5242390at2"/>
<evidence type="ECO:0000313" key="1">
    <source>
        <dbReference type="EMBL" id="ANE81595.1"/>
    </source>
</evidence>
<evidence type="ECO:0008006" key="3">
    <source>
        <dbReference type="Google" id="ProtNLM"/>
    </source>
</evidence>
<dbReference type="STRING" id="1682113.A7U43_21960"/>